<comment type="caution">
    <text evidence="1">The sequence shown here is derived from an EMBL/GenBank/DDBJ whole genome shotgun (WGS) entry which is preliminary data.</text>
</comment>
<dbReference type="EMBL" id="JACHOB010000002">
    <property type="protein sequence ID" value="MBB4659019.1"/>
    <property type="molecule type" value="Genomic_DNA"/>
</dbReference>
<evidence type="ECO:0008006" key="3">
    <source>
        <dbReference type="Google" id="ProtNLM"/>
    </source>
</evidence>
<evidence type="ECO:0000313" key="2">
    <source>
        <dbReference type="Proteomes" id="UP000563524"/>
    </source>
</evidence>
<proteinExistence type="predicted"/>
<evidence type="ECO:0000313" key="1">
    <source>
        <dbReference type="EMBL" id="MBB4659019.1"/>
    </source>
</evidence>
<organism evidence="1 2">
    <name type="scientific">Parvularcula dongshanensis</name>
    <dbReference type="NCBI Taxonomy" id="1173995"/>
    <lineage>
        <taxon>Bacteria</taxon>
        <taxon>Pseudomonadati</taxon>
        <taxon>Pseudomonadota</taxon>
        <taxon>Alphaproteobacteria</taxon>
        <taxon>Parvularculales</taxon>
        <taxon>Parvularculaceae</taxon>
        <taxon>Parvularcula</taxon>
    </lineage>
</organism>
<dbReference type="Proteomes" id="UP000563524">
    <property type="component" value="Unassembled WGS sequence"/>
</dbReference>
<reference evidence="1 2" key="1">
    <citation type="submission" date="2020-08" db="EMBL/GenBank/DDBJ databases">
        <title>Genomic Encyclopedia of Type Strains, Phase IV (KMG-IV): sequencing the most valuable type-strain genomes for metagenomic binning, comparative biology and taxonomic classification.</title>
        <authorList>
            <person name="Goeker M."/>
        </authorList>
    </citation>
    <scope>NUCLEOTIDE SEQUENCE [LARGE SCALE GENOMIC DNA]</scope>
    <source>
        <strain evidence="1 2">DSM 102850</strain>
    </source>
</reference>
<name>A0A840I2G2_9PROT</name>
<sequence length="253" mass="29141">MIDNLKHVVERWRPSDKDARETVHFLHIGKNAGTQIGDLVNQNPQEAHRPRVLVRDHDVRLRDLPTEDRYFFSIRRPAERFYSGFYSRKRCGRPRYDYPWSPYEAAAFAEFEHANELAESLFDAGPRGRQAVAAIKSIQHTSTNQLDWFDRHGTFLEVRPPVFIVRTERFDTDVRELLDRLGYADLPVGGSRAHGNDYSGTPPLSERGRENLERWYVQDAAFYDLCEAWIEAELGKRGARGAGRAGRASPLTI</sequence>
<keyword evidence="2" id="KW-1185">Reference proteome</keyword>
<dbReference type="AlphaFoldDB" id="A0A840I2G2"/>
<dbReference type="RefSeq" id="WP_183817181.1">
    <property type="nucleotide sequence ID" value="NZ_JACHOB010000002.1"/>
</dbReference>
<protein>
    <recommendedName>
        <fullName evidence="3">Sulfotransferase family protein</fullName>
    </recommendedName>
</protein>
<accession>A0A840I2G2</accession>
<gene>
    <name evidence="1" type="ORF">GGQ59_001533</name>
</gene>